<feature type="non-terminal residue" evidence="8">
    <location>
        <position position="1"/>
    </location>
</feature>
<dbReference type="GO" id="GO:0036064">
    <property type="term" value="C:ciliary basal body"/>
    <property type="evidence" value="ECO:0007669"/>
    <property type="project" value="TreeGrafter"/>
</dbReference>
<keyword evidence="4 7" id="KW-1133">Transmembrane helix</keyword>
<reference evidence="8 9" key="1">
    <citation type="submission" date="2018-08" db="EMBL/GenBank/DDBJ databases">
        <authorList>
            <person name="Laetsch R D."/>
            <person name="Stevens L."/>
            <person name="Kumar S."/>
            <person name="Blaxter L. M."/>
        </authorList>
    </citation>
    <scope>NUCLEOTIDE SEQUENCE [LARGE SCALE GENOMIC DNA]</scope>
</reference>
<evidence type="ECO:0000256" key="4">
    <source>
        <dbReference type="ARBA" id="ARBA00022989"/>
    </source>
</evidence>
<dbReference type="InterPro" id="IPR008010">
    <property type="entry name" value="Tatp1"/>
</dbReference>
<proteinExistence type="inferred from homology"/>
<keyword evidence="9" id="KW-1185">Reference proteome</keyword>
<evidence type="ECO:0000313" key="8">
    <source>
        <dbReference type="EMBL" id="VDM91818.1"/>
    </source>
</evidence>
<feature type="transmembrane region" description="Helical" evidence="7">
    <location>
        <begin position="54"/>
        <end position="79"/>
    </location>
</feature>
<sequence>FTITIAFDVVRSRDEKAFSDYSDQVSRRMGFAPIPLTIMLIRVVTQTFDFTITSVQLVFCITWMLLLSLKIVNGMVVLGKACGHVKRYRDLQEKTECEIFRKRMLMMKSKSAPNSPRISLIDFSDVLHQTAANKGFTVSDLMSHWDELNCSLETTPTPEPRRTKSLAIFKSRRDNSLPPHTANGEKDEKEDISEATDQSKNTPRKRTRTTECDSLSDVQAYTMLDNATEPVEGIQS</sequence>
<comment type="similarity">
    <text evidence="2">Belongs to the TAPT1 family.</text>
</comment>
<feature type="region of interest" description="Disordered" evidence="6">
    <location>
        <begin position="152"/>
        <end position="213"/>
    </location>
</feature>
<evidence type="ECO:0000256" key="6">
    <source>
        <dbReference type="SAM" id="MobiDB-lite"/>
    </source>
</evidence>
<dbReference type="EMBL" id="UYRW01003925">
    <property type="protein sequence ID" value="VDM91818.1"/>
    <property type="molecule type" value="Genomic_DNA"/>
</dbReference>
<dbReference type="Pfam" id="PF05346">
    <property type="entry name" value="DUF747"/>
    <property type="match status" value="1"/>
</dbReference>
<dbReference type="Proteomes" id="UP000271087">
    <property type="component" value="Unassembled WGS sequence"/>
</dbReference>
<accession>A0A3P7LWR0</accession>
<evidence type="ECO:0000256" key="5">
    <source>
        <dbReference type="ARBA" id="ARBA00023136"/>
    </source>
</evidence>
<dbReference type="GO" id="GO:0005789">
    <property type="term" value="C:endoplasmic reticulum membrane"/>
    <property type="evidence" value="ECO:0007669"/>
    <property type="project" value="TreeGrafter"/>
</dbReference>
<evidence type="ECO:0000256" key="1">
    <source>
        <dbReference type="ARBA" id="ARBA00004141"/>
    </source>
</evidence>
<evidence type="ECO:0000256" key="7">
    <source>
        <dbReference type="SAM" id="Phobius"/>
    </source>
</evidence>
<feature type="transmembrane region" description="Helical" evidence="7">
    <location>
        <begin position="29"/>
        <end position="48"/>
    </location>
</feature>
<evidence type="ECO:0000313" key="9">
    <source>
        <dbReference type="Proteomes" id="UP000271087"/>
    </source>
</evidence>
<gene>
    <name evidence="8" type="ORF">NOO_LOCUS8846</name>
</gene>
<comment type="subcellular location">
    <subcellularLocation>
        <location evidence="1">Membrane</location>
        <topology evidence="1">Multi-pass membrane protein</topology>
    </subcellularLocation>
</comment>
<keyword evidence="3 7" id="KW-0812">Transmembrane</keyword>
<dbReference type="AlphaFoldDB" id="A0A3P7LWR0"/>
<dbReference type="OrthoDB" id="29023at2759"/>
<dbReference type="PANTHER" id="PTHR13317:SF4">
    <property type="entry name" value="TRANSMEMBRANE ANTERIOR POSTERIOR TRANSFORMATION PROTEIN 1 HOMOLOG"/>
    <property type="match status" value="1"/>
</dbReference>
<dbReference type="GO" id="GO:0045724">
    <property type="term" value="P:positive regulation of cilium assembly"/>
    <property type="evidence" value="ECO:0007669"/>
    <property type="project" value="TreeGrafter"/>
</dbReference>
<dbReference type="PANTHER" id="PTHR13317">
    <property type="entry name" value="TRANSMEMBRANE ANTERIOR POSTERIOR TRANSFORMATION PROTEIN 1 HOMOLOG"/>
    <property type="match status" value="1"/>
</dbReference>
<organism evidence="8 9">
    <name type="scientific">Onchocerca ochengi</name>
    <name type="common">Filarial nematode worm</name>
    <dbReference type="NCBI Taxonomy" id="42157"/>
    <lineage>
        <taxon>Eukaryota</taxon>
        <taxon>Metazoa</taxon>
        <taxon>Ecdysozoa</taxon>
        <taxon>Nematoda</taxon>
        <taxon>Chromadorea</taxon>
        <taxon>Rhabditida</taxon>
        <taxon>Spirurina</taxon>
        <taxon>Spiruromorpha</taxon>
        <taxon>Filarioidea</taxon>
        <taxon>Onchocercidae</taxon>
        <taxon>Onchocerca</taxon>
    </lineage>
</organism>
<name>A0A3P7LWR0_ONCOC</name>
<keyword evidence="5 7" id="KW-0472">Membrane</keyword>
<evidence type="ECO:0000256" key="2">
    <source>
        <dbReference type="ARBA" id="ARBA00008803"/>
    </source>
</evidence>
<evidence type="ECO:0000256" key="3">
    <source>
        <dbReference type="ARBA" id="ARBA00022692"/>
    </source>
</evidence>
<protein>
    <submittedName>
        <fullName evidence="8">Uncharacterized protein</fullName>
    </submittedName>
</protein>